<dbReference type="AlphaFoldDB" id="A0A7L6N190"/>
<evidence type="ECO:0000313" key="7">
    <source>
        <dbReference type="EMBL" id="QLY40030.1"/>
    </source>
</evidence>
<sequence>MIYQVNQIEKNKNKYILSLKHQEKSIEFEVSDEIILEFRLVKGKVLEKKDFLDLKEAIKHDNYRQKLLHYATFKARTELEASKYLDQFSIPEKAKAKYIDKLKTAKIIDDDLYTKQYIDEYSHFRMIGPNKITFDLLQKGISQSMIDRHLHQYSKQLMTENIQTLVEKRVKSSKNKPIYKIKESLKAYLVNKGYDYDLIQEIVERMSSHIEDEIDEDVALEKDYDNYLRKYKKSNQSQSFRDFILPKLMQKGYSYHKIIQILKGEEANEYE</sequence>
<dbReference type="Gene3D" id="1.10.10.10">
    <property type="entry name" value="Winged helix-like DNA-binding domain superfamily/Winged helix DNA-binding domain"/>
    <property type="match status" value="3"/>
</dbReference>
<dbReference type="InterPro" id="IPR053925">
    <property type="entry name" value="RecX_HTH_3rd"/>
</dbReference>
<dbReference type="GO" id="GO:0005737">
    <property type="term" value="C:cytoplasm"/>
    <property type="evidence" value="ECO:0007669"/>
    <property type="project" value="UniProtKB-SubCell"/>
</dbReference>
<evidence type="ECO:0000259" key="6">
    <source>
        <dbReference type="Pfam" id="PF21981"/>
    </source>
</evidence>
<reference evidence="7 8" key="1">
    <citation type="submission" date="2020-04" db="EMBL/GenBank/DDBJ databases">
        <authorList>
            <person name="Zheng R.K."/>
            <person name="Sun C.M."/>
        </authorList>
    </citation>
    <scope>NUCLEOTIDE SEQUENCE [LARGE SCALE GENOMIC DNA]</scope>
    <source>
        <strain evidence="8">zrk29</strain>
    </source>
</reference>
<comment type="subcellular location">
    <subcellularLocation>
        <location evidence="1 5">Cytoplasm</location>
    </subcellularLocation>
</comment>
<evidence type="ECO:0000313" key="8">
    <source>
        <dbReference type="Proteomes" id="UP000512167"/>
    </source>
</evidence>
<dbReference type="PANTHER" id="PTHR33602">
    <property type="entry name" value="REGULATORY PROTEIN RECX FAMILY PROTEIN"/>
    <property type="match status" value="1"/>
</dbReference>
<dbReference type="Proteomes" id="UP000512167">
    <property type="component" value="Chromosome"/>
</dbReference>
<keyword evidence="4 5" id="KW-0963">Cytoplasm</keyword>
<dbReference type="PANTHER" id="PTHR33602:SF1">
    <property type="entry name" value="REGULATORY PROTEIN RECX FAMILY PROTEIN"/>
    <property type="match status" value="1"/>
</dbReference>
<dbReference type="InterPro" id="IPR003783">
    <property type="entry name" value="Regulatory_RecX"/>
</dbReference>
<comment type="function">
    <text evidence="5">Modulates RecA activity.</text>
</comment>
<dbReference type="EMBL" id="CP051151">
    <property type="protein sequence ID" value="QLY40030.1"/>
    <property type="molecule type" value="Genomic_DNA"/>
</dbReference>
<keyword evidence="8" id="KW-1185">Reference proteome</keyword>
<feature type="domain" description="RecX third three-helical" evidence="6">
    <location>
        <begin position="160"/>
        <end position="202"/>
    </location>
</feature>
<dbReference type="Pfam" id="PF21981">
    <property type="entry name" value="RecX_HTH3"/>
    <property type="match status" value="1"/>
</dbReference>
<protein>
    <recommendedName>
        <fullName evidence="3 5">Regulatory protein RecX</fullName>
    </recommendedName>
</protein>
<proteinExistence type="inferred from homology"/>
<accession>A0A7L6N190</accession>
<gene>
    <name evidence="5" type="primary">recX</name>
    <name evidence="7" type="ORF">HF295_03815</name>
</gene>
<comment type="similarity">
    <text evidence="2 5">Belongs to the RecX family.</text>
</comment>
<dbReference type="RefSeq" id="WP_312032526.1">
    <property type="nucleotide sequence ID" value="NZ_CP051151.1"/>
</dbReference>
<evidence type="ECO:0000256" key="5">
    <source>
        <dbReference type="HAMAP-Rule" id="MF_01114"/>
    </source>
</evidence>
<dbReference type="GO" id="GO:0006282">
    <property type="term" value="P:regulation of DNA repair"/>
    <property type="evidence" value="ECO:0007669"/>
    <property type="project" value="UniProtKB-UniRule"/>
</dbReference>
<evidence type="ECO:0000256" key="4">
    <source>
        <dbReference type="ARBA" id="ARBA00022490"/>
    </source>
</evidence>
<name>A0A7L6N190_9MOLU</name>
<dbReference type="KEGG" id="tbk:HF295_03815"/>
<dbReference type="InterPro" id="IPR036388">
    <property type="entry name" value="WH-like_DNA-bd_sf"/>
</dbReference>
<dbReference type="HAMAP" id="MF_01114">
    <property type="entry name" value="RecX"/>
    <property type="match status" value="1"/>
</dbReference>
<evidence type="ECO:0000256" key="1">
    <source>
        <dbReference type="ARBA" id="ARBA00004496"/>
    </source>
</evidence>
<evidence type="ECO:0000256" key="3">
    <source>
        <dbReference type="ARBA" id="ARBA00018111"/>
    </source>
</evidence>
<evidence type="ECO:0000256" key="2">
    <source>
        <dbReference type="ARBA" id="ARBA00009695"/>
    </source>
</evidence>
<organism evidence="7 8">
    <name type="scientific">Hujiaoplasma nucleasis</name>
    <dbReference type="NCBI Taxonomy" id="2725268"/>
    <lineage>
        <taxon>Bacteria</taxon>
        <taxon>Bacillati</taxon>
        <taxon>Mycoplasmatota</taxon>
        <taxon>Mollicutes</taxon>
        <taxon>Candidatus Izemoplasmatales</taxon>
        <taxon>Hujiaoplasmataceae</taxon>
        <taxon>Hujiaoplasma</taxon>
    </lineage>
</organism>